<keyword evidence="5" id="KW-0998">Cell outer membrane</keyword>
<evidence type="ECO:0000256" key="2">
    <source>
        <dbReference type="ARBA" id="ARBA00006275"/>
    </source>
</evidence>
<dbReference type="InterPro" id="IPR033985">
    <property type="entry name" value="SusD-like_N"/>
</dbReference>
<keyword evidence="4" id="KW-0472">Membrane</keyword>
<evidence type="ECO:0000259" key="6">
    <source>
        <dbReference type="Pfam" id="PF07980"/>
    </source>
</evidence>
<comment type="similarity">
    <text evidence="2">Belongs to the SusD family.</text>
</comment>
<evidence type="ECO:0000313" key="9">
    <source>
        <dbReference type="Proteomes" id="UP001597557"/>
    </source>
</evidence>
<accession>A0ABW5YHB9</accession>
<feature type="domain" description="RagB/SusD" evidence="6">
    <location>
        <begin position="288"/>
        <end position="484"/>
    </location>
</feature>
<evidence type="ECO:0000256" key="4">
    <source>
        <dbReference type="ARBA" id="ARBA00023136"/>
    </source>
</evidence>
<keyword evidence="9" id="KW-1185">Reference proteome</keyword>
<dbReference type="Gene3D" id="1.25.40.390">
    <property type="match status" value="1"/>
</dbReference>
<dbReference type="InterPro" id="IPR011990">
    <property type="entry name" value="TPR-like_helical_dom_sf"/>
</dbReference>
<evidence type="ECO:0000313" key="8">
    <source>
        <dbReference type="EMBL" id="MFD2874232.1"/>
    </source>
</evidence>
<keyword evidence="3" id="KW-0732">Signal</keyword>
<dbReference type="Pfam" id="PF07980">
    <property type="entry name" value="SusD_RagB"/>
    <property type="match status" value="1"/>
</dbReference>
<proteinExistence type="inferred from homology"/>
<organism evidence="8 9">
    <name type="scientific">Mucilaginibacter ximonensis</name>
    <dbReference type="NCBI Taxonomy" id="538021"/>
    <lineage>
        <taxon>Bacteria</taxon>
        <taxon>Pseudomonadati</taxon>
        <taxon>Bacteroidota</taxon>
        <taxon>Sphingobacteriia</taxon>
        <taxon>Sphingobacteriales</taxon>
        <taxon>Sphingobacteriaceae</taxon>
        <taxon>Mucilaginibacter</taxon>
    </lineage>
</organism>
<dbReference type="SUPFAM" id="SSF48452">
    <property type="entry name" value="TPR-like"/>
    <property type="match status" value="1"/>
</dbReference>
<dbReference type="Pfam" id="PF14322">
    <property type="entry name" value="SusD-like_3"/>
    <property type="match status" value="1"/>
</dbReference>
<evidence type="ECO:0000259" key="7">
    <source>
        <dbReference type="Pfam" id="PF14322"/>
    </source>
</evidence>
<sequence length="484" mass="52831">MKHKDLKYIFAVLAIAFLWSCKKQLNVYPTTSEVDGNVIVDAKSASTVLNGVYYRFANAGVDYNQIPSVKWSDINEIYPSEFAGSLSNSSGDDRVYSLGADPKSVVASDMWNYGYQLVNAANGFLKNVAPVTTIPSATKKQMIAEAKFLRAFGDAHLLLYFGQYYDPASKYGIILRDEFVTSTNITLPRSTVAQTYTSILADLEAAIPDLPKTNTKAYYANASAAKILEARVLINRGASGDYAKVISLTKDVIANGGFSLEANLKDLFLTKGFTSTEVILGVQPFATETWKYQTNQYYGQYPASSGFVNLLANDPRNQWLYRDDQGGTVYGGYYGSLNEITKYYSGDTANPSQTPLSETCYAFRLTEAYLLEAEAITLSGGDLATAKDLLKTIEGHAGITDFSAIDAATTATALQELVVKEEIKNFFAEAGQDWFALRRLGITNGQPNIDAISKIQTAAKSVNQLILPIPNSEITTNGNVIQNP</sequence>
<gene>
    <name evidence="8" type="ORF">ACFS5N_17250</name>
</gene>
<protein>
    <submittedName>
        <fullName evidence="8">RagB/SusD family nutrient uptake outer membrane protein</fullName>
    </submittedName>
</protein>
<dbReference type="RefSeq" id="WP_377188510.1">
    <property type="nucleotide sequence ID" value="NZ_JBHUPD010000004.1"/>
</dbReference>
<feature type="domain" description="SusD-like N-terminal" evidence="7">
    <location>
        <begin position="103"/>
        <end position="232"/>
    </location>
</feature>
<dbReference type="EMBL" id="JBHUPD010000004">
    <property type="protein sequence ID" value="MFD2874232.1"/>
    <property type="molecule type" value="Genomic_DNA"/>
</dbReference>
<evidence type="ECO:0000256" key="5">
    <source>
        <dbReference type="ARBA" id="ARBA00023237"/>
    </source>
</evidence>
<evidence type="ECO:0000256" key="3">
    <source>
        <dbReference type="ARBA" id="ARBA00022729"/>
    </source>
</evidence>
<dbReference type="Proteomes" id="UP001597557">
    <property type="component" value="Unassembled WGS sequence"/>
</dbReference>
<reference evidence="9" key="1">
    <citation type="journal article" date="2019" name="Int. J. Syst. Evol. Microbiol.">
        <title>The Global Catalogue of Microorganisms (GCM) 10K type strain sequencing project: providing services to taxonomists for standard genome sequencing and annotation.</title>
        <authorList>
            <consortium name="The Broad Institute Genomics Platform"/>
            <consortium name="The Broad Institute Genome Sequencing Center for Infectious Disease"/>
            <person name="Wu L."/>
            <person name="Ma J."/>
        </authorList>
    </citation>
    <scope>NUCLEOTIDE SEQUENCE [LARGE SCALE GENOMIC DNA]</scope>
    <source>
        <strain evidence="9">KCTC 22437</strain>
    </source>
</reference>
<name>A0ABW5YHB9_9SPHI</name>
<dbReference type="InterPro" id="IPR012944">
    <property type="entry name" value="SusD_RagB_dom"/>
</dbReference>
<comment type="subcellular location">
    <subcellularLocation>
        <location evidence="1">Cell outer membrane</location>
    </subcellularLocation>
</comment>
<evidence type="ECO:0000256" key="1">
    <source>
        <dbReference type="ARBA" id="ARBA00004442"/>
    </source>
</evidence>
<comment type="caution">
    <text evidence="8">The sequence shown here is derived from an EMBL/GenBank/DDBJ whole genome shotgun (WGS) entry which is preliminary data.</text>
</comment>